<gene>
    <name evidence="1" type="ORF">TRIATDRAFT_301532</name>
</gene>
<proteinExistence type="predicted"/>
<accession>G9P763</accession>
<dbReference type="EMBL" id="ABDG02000027">
    <property type="protein sequence ID" value="EHK40735.1"/>
    <property type="molecule type" value="Genomic_DNA"/>
</dbReference>
<organism evidence="1 2">
    <name type="scientific">Hypocrea atroviridis (strain ATCC 20476 / IMI 206040)</name>
    <name type="common">Trichoderma atroviride</name>
    <dbReference type="NCBI Taxonomy" id="452589"/>
    <lineage>
        <taxon>Eukaryota</taxon>
        <taxon>Fungi</taxon>
        <taxon>Dikarya</taxon>
        <taxon>Ascomycota</taxon>
        <taxon>Pezizomycotina</taxon>
        <taxon>Sordariomycetes</taxon>
        <taxon>Hypocreomycetidae</taxon>
        <taxon>Hypocreales</taxon>
        <taxon>Hypocreaceae</taxon>
        <taxon>Trichoderma</taxon>
    </lineage>
</organism>
<evidence type="ECO:0000313" key="2">
    <source>
        <dbReference type="Proteomes" id="UP000005426"/>
    </source>
</evidence>
<dbReference type="AlphaFoldDB" id="G9P763"/>
<comment type="caution">
    <text evidence="1">The sequence shown here is derived from an EMBL/GenBank/DDBJ whole genome shotgun (WGS) entry which is preliminary data.</text>
</comment>
<dbReference type="OrthoDB" id="10255449at2759"/>
<dbReference type="Proteomes" id="UP000005426">
    <property type="component" value="Unassembled WGS sequence"/>
</dbReference>
<dbReference type="HOGENOM" id="CLU_2942057_0_0_1"/>
<evidence type="ECO:0000313" key="1">
    <source>
        <dbReference type="EMBL" id="EHK40735.1"/>
    </source>
</evidence>
<reference evidence="1 2" key="1">
    <citation type="journal article" date="2011" name="Genome Biol.">
        <title>Comparative genome sequence analysis underscores mycoparasitism as the ancestral life style of Trichoderma.</title>
        <authorList>
            <person name="Kubicek C.P."/>
            <person name="Herrera-Estrella A."/>
            <person name="Seidl-Seiboth V."/>
            <person name="Martinez D.A."/>
            <person name="Druzhinina I.S."/>
            <person name="Thon M."/>
            <person name="Zeilinger S."/>
            <person name="Casas-Flores S."/>
            <person name="Horwitz B.A."/>
            <person name="Mukherjee P.K."/>
            <person name="Mukherjee M."/>
            <person name="Kredics L."/>
            <person name="Alcaraz L.D."/>
            <person name="Aerts A."/>
            <person name="Antal Z."/>
            <person name="Atanasova L."/>
            <person name="Cervantes-Badillo M.G."/>
            <person name="Challacombe J."/>
            <person name="Chertkov O."/>
            <person name="McCluskey K."/>
            <person name="Coulpier F."/>
            <person name="Deshpande N."/>
            <person name="von Doehren H."/>
            <person name="Ebbole D.J."/>
            <person name="Esquivel-Naranjo E.U."/>
            <person name="Fekete E."/>
            <person name="Flipphi M."/>
            <person name="Glaser F."/>
            <person name="Gomez-Rodriguez E.Y."/>
            <person name="Gruber S."/>
            <person name="Han C."/>
            <person name="Henrissat B."/>
            <person name="Hermosa R."/>
            <person name="Hernandez-Onate M."/>
            <person name="Karaffa L."/>
            <person name="Kosti I."/>
            <person name="Le Crom S."/>
            <person name="Lindquist E."/>
            <person name="Lucas S."/>
            <person name="Luebeck M."/>
            <person name="Luebeck P.S."/>
            <person name="Margeot A."/>
            <person name="Metz B."/>
            <person name="Misra M."/>
            <person name="Nevalainen H."/>
            <person name="Omann M."/>
            <person name="Packer N."/>
            <person name="Perrone G."/>
            <person name="Uresti-Rivera E.E."/>
            <person name="Salamov A."/>
            <person name="Schmoll M."/>
            <person name="Seiboth B."/>
            <person name="Shapiro H."/>
            <person name="Sukno S."/>
            <person name="Tamayo-Ramos J.A."/>
            <person name="Tisch D."/>
            <person name="Wiest A."/>
            <person name="Wilkinson H.H."/>
            <person name="Zhang M."/>
            <person name="Coutinho P.M."/>
            <person name="Kenerley C.M."/>
            <person name="Monte E."/>
            <person name="Baker S.E."/>
            <person name="Grigoriev I.V."/>
        </authorList>
    </citation>
    <scope>NUCLEOTIDE SEQUENCE [LARGE SCALE GENOMIC DNA]</scope>
    <source>
        <strain evidence="2">ATCC 20476 / IMI 206040</strain>
    </source>
</reference>
<sequence length="60" mass="6928">MKMVWRCNLEMEIEGDRLQAREGRRIGCAKTPSLFSCWSGDARRGQLQGVEVQRTRQSKS</sequence>
<name>G9P763_HYPAI</name>
<protein>
    <submittedName>
        <fullName evidence="1">Uncharacterized protein</fullName>
    </submittedName>
</protein>
<keyword evidence="2" id="KW-1185">Reference proteome</keyword>